<keyword evidence="1" id="KW-1133">Transmembrane helix</keyword>
<evidence type="ECO:0000313" key="2">
    <source>
        <dbReference type="EMBL" id="CAG8657249.1"/>
    </source>
</evidence>
<gene>
    <name evidence="2" type="ORF">CPELLU_LOCUS9633</name>
</gene>
<dbReference type="EMBL" id="CAJVQA010007474">
    <property type="protein sequence ID" value="CAG8657249.1"/>
    <property type="molecule type" value="Genomic_DNA"/>
</dbReference>
<keyword evidence="1" id="KW-0812">Transmembrane</keyword>
<proteinExistence type="predicted"/>
<keyword evidence="1" id="KW-0472">Membrane</keyword>
<sequence length="168" mass="18263">MTTTTMPGEQKVTMKPLTSMIKLPTETTTIVDVCSNTQNCHIITGTTATGMITTCTTNGKAETIQPASDKTITKFTITTFTQTITIIYPGYETTITTSSNGILMTYTTYYQPSTVIALQPVTATVPVEDAIIASNGIGTKFKDNNGLIGIVLSLWIVMWSLVYMSKFY</sequence>
<evidence type="ECO:0000256" key="1">
    <source>
        <dbReference type="SAM" id="Phobius"/>
    </source>
</evidence>
<dbReference type="OrthoDB" id="2446740at2759"/>
<dbReference type="Proteomes" id="UP000789759">
    <property type="component" value="Unassembled WGS sequence"/>
</dbReference>
<organism evidence="2 3">
    <name type="scientific">Cetraspora pellucida</name>
    <dbReference type="NCBI Taxonomy" id="1433469"/>
    <lineage>
        <taxon>Eukaryota</taxon>
        <taxon>Fungi</taxon>
        <taxon>Fungi incertae sedis</taxon>
        <taxon>Mucoromycota</taxon>
        <taxon>Glomeromycotina</taxon>
        <taxon>Glomeromycetes</taxon>
        <taxon>Diversisporales</taxon>
        <taxon>Gigasporaceae</taxon>
        <taxon>Cetraspora</taxon>
    </lineage>
</organism>
<feature type="transmembrane region" description="Helical" evidence="1">
    <location>
        <begin position="147"/>
        <end position="165"/>
    </location>
</feature>
<name>A0A9N9H521_9GLOM</name>
<protein>
    <submittedName>
        <fullName evidence="2">5942_t:CDS:1</fullName>
    </submittedName>
</protein>
<evidence type="ECO:0000313" key="3">
    <source>
        <dbReference type="Proteomes" id="UP000789759"/>
    </source>
</evidence>
<dbReference type="AlphaFoldDB" id="A0A9N9H521"/>
<accession>A0A9N9H521</accession>
<reference evidence="2" key="1">
    <citation type="submission" date="2021-06" db="EMBL/GenBank/DDBJ databases">
        <authorList>
            <person name="Kallberg Y."/>
            <person name="Tangrot J."/>
            <person name="Rosling A."/>
        </authorList>
    </citation>
    <scope>NUCLEOTIDE SEQUENCE</scope>
    <source>
        <strain evidence="2">FL966</strain>
    </source>
</reference>
<comment type="caution">
    <text evidence="2">The sequence shown here is derived from an EMBL/GenBank/DDBJ whole genome shotgun (WGS) entry which is preliminary data.</text>
</comment>
<keyword evidence="3" id="KW-1185">Reference proteome</keyword>